<accession>A0AA38NWH1</accession>
<keyword evidence="2" id="KW-0540">Nuclease</keyword>
<dbReference type="Gene3D" id="3.60.10.10">
    <property type="entry name" value="Endonuclease/exonuclease/phosphatase"/>
    <property type="match status" value="1"/>
</dbReference>
<dbReference type="Pfam" id="PF03372">
    <property type="entry name" value="Exo_endo_phos"/>
    <property type="match status" value="1"/>
</dbReference>
<keyword evidence="2" id="KW-0378">Hydrolase</keyword>
<evidence type="ECO:0000313" key="2">
    <source>
        <dbReference type="EMBL" id="KAJ3831908.1"/>
    </source>
</evidence>
<sequence>MERFCVFHTGDLTQKEFWTILKHGTAESVWRSIVRIQRINQPNGHKRIDIWVKKVNSAKFKQMMGLDSLQRRKGLRVDRRNPIKLLSGNGGMKVPLAMKRWRVDYYRDYRDRERKFKPPVGPIARSFPTGIATININGLKQRKEELFEMMRRGRIAVLALQETLLYEGSYALIHPEYQIFNRPAKDGFRGQAILVHKSYNAYEVTKDRSDFFTHIRVSGLSTDSGPWHFICFYLPSGGNMRSIRTRAFNAAINLCAEIEKSDKDARIIMLGDANLNEVDFAKKLRTMRTGLSVLKVSGSSLTFHRKGTKWSSIDHIITNKNSAGFVQRAKV</sequence>
<proteinExistence type="predicted"/>
<dbReference type="AlphaFoldDB" id="A0AA38NWH1"/>
<organism evidence="2 3">
    <name type="scientific">Lentinula raphanica</name>
    <dbReference type="NCBI Taxonomy" id="153919"/>
    <lineage>
        <taxon>Eukaryota</taxon>
        <taxon>Fungi</taxon>
        <taxon>Dikarya</taxon>
        <taxon>Basidiomycota</taxon>
        <taxon>Agaricomycotina</taxon>
        <taxon>Agaricomycetes</taxon>
        <taxon>Agaricomycetidae</taxon>
        <taxon>Agaricales</taxon>
        <taxon>Marasmiineae</taxon>
        <taxon>Omphalotaceae</taxon>
        <taxon>Lentinula</taxon>
    </lineage>
</organism>
<dbReference type="GO" id="GO:0004519">
    <property type="term" value="F:endonuclease activity"/>
    <property type="evidence" value="ECO:0007669"/>
    <property type="project" value="UniProtKB-KW"/>
</dbReference>
<name>A0AA38NWH1_9AGAR</name>
<evidence type="ECO:0000313" key="3">
    <source>
        <dbReference type="Proteomes" id="UP001163846"/>
    </source>
</evidence>
<comment type="caution">
    <text evidence="2">The sequence shown here is derived from an EMBL/GenBank/DDBJ whole genome shotgun (WGS) entry which is preliminary data.</text>
</comment>
<dbReference type="SUPFAM" id="SSF56219">
    <property type="entry name" value="DNase I-like"/>
    <property type="match status" value="1"/>
</dbReference>
<dbReference type="Proteomes" id="UP001163846">
    <property type="component" value="Unassembled WGS sequence"/>
</dbReference>
<reference evidence="2" key="1">
    <citation type="submission" date="2022-08" db="EMBL/GenBank/DDBJ databases">
        <authorList>
            <consortium name="DOE Joint Genome Institute"/>
            <person name="Min B."/>
            <person name="Riley R."/>
            <person name="Sierra-Patev S."/>
            <person name="Naranjo-Ortiz M."/>
            <person name="Looney B."/>
            <person name="Konkel Z."/>
            <person name="Slot J.C."/>
            <person name="Sakamoto Y."/>
            <person name="Steenwyk J.L."/>
            <person name="Rokas A."/>
            <person name="Carro J."/>
            <person name="Camarero S."/>
            <person name="Ferreira P."/>
            <person name="Molpeceres G."/>
            <person name="Ruiz-Duenas F.J."/>
            <person name="Serrano A."/>
            <person name="Henrissat B."/>
            <person name="Drula E."/>
            <person name="Hughes K.W."/>
            <person name="Mata J.L."/>
            <person name="Ishikawa N.K."/>
            <person name="Vargas-Isla R."/>
            <person name="Ushijima S."/>
            <person name="Smith C.A."/>
            <person name="Ahrendt S."/>
            <person name="Andreopoulos W."/>
            <person name="He G."/>
            <person name="Labutti K."/>
            <person name="Lipzen A."/>
            <person name="Ng V."/>
            <person name="Sandor L."/>
            <person name="Barry K."/>
            <person name="Martinez A.T."/>
            <person name="Xiao Y."/>
            <person name="Gibbons J.G."/>
            <person name="Terashima K."/>
            <person name="Hibbett D.S."/>
            <person name="Grigoriev I.V."/>
        </authorList>
    </citation>
    <scope>NUCLEOTIDE SEQUENCE</scope>
    <source>
        <strain evidence="2">TFB9207</strain>
    </source>
</reference>
<feature type="domain" description="Endonuclease/exonuclease/phosphatase" evidence="1">
    <location>
        <begin position="132"/>
        <end position="320"/>
    </location>
</feature>
<evidence type="ECO:0000259" key="1">
    <source>
        <dbReference type="Pfam" id="PF03372"/>
    </source>
</evidence>
<dbReference type="InterPro" id="IPR005135">
    <property type="entry name" value="Endo/exonuclease/phosphatase"/>
</dbReference>
<feature type="non-terminal residue" evidence="2">
    <location>
        <position position="331"/>
    </location>
</feature>
<gene>
    <name evidence="2" type="ORF">F5878DRAFT_548916</name>
</gene>
<dbReference type="EMBL" id="MU807164">
    <property type="protein sequence ID" value="KAJ3831908.1"/>
    <property type="molecule type" value="Genomic_DNA"/>
</dbReference>
<keyword evidence="3" id="KW-1185">Reference proteome</keyword>
<protein>
    <submittedName>
        <fullName evidence="2">Endonuclease/exonuclease/phosphatase</fullName>
    </submittedName>
</protein>
<keyword evidence="2" id="KW-0255">Endonuclease</keyword>
<dbReference type="InterPro" id="IPR036691">
    <property type="entry name" value="Endo/exonu/phosph_ase_sf"/>
</dbReference>